<dbReference type="GO" id="GO:0016020">
    <property type="term" value="C:membrane"/>
    <property type="evidence" value="ECO:0007669"/>
    <property type="project" value="UniProtKB-SubCell"/>
</dbReference>
<dbReference type="Pfam" id="PF02163">
    <property type="entry name" value="Peptidase_M50"/>
    <property type="match status" value="1"/>
</dbReference>
<accession>A0A9D1HTF7</accession>
<feature type="transmembrane region" description="Helical" evidence="11">
    <location>
        <begin position="244"/>
        <end position="264"/>
    </location>
</feature>
<evidence type="ECO:0000256" key="5">
    <source>
        <dbReference type="ARBA" id="ARBA00022692"/>
    </source>
</evidence>
<reference evidence="13" key="2">
    <citation type="journal article" date="2021" name="PeerJ">
        <title>Extensive microbial diversity within the chicken gut microbiome revealed by metagenomics and culture.</title>
        <authorList>
            <person name="Gilroy R."/>
            <person name="Ravi A."/>
            <person name="Getino M."/>
            <person name="Pursley I."/>
            <person name="Horton D.L."/>
            <person name="Alikhan N.F."/>
            <person name="Baker D."/>
            <person name="Gharbi K."/>
            <person name="Hall N."/>
            <person name="Watson M."/>
            <person name="Adriaenssens E.M."/>
            <person name="Foster-Nyarko E."/>
            <person name="Jarju S."/>
            <person name="Secka A."/>
            <person name="Antonio M."/>
            <person name="Oren A."/>
            <person name="Chaudhuri R.R."/>
            <person name="La Ragione R."/>
            <person name="Hildebrand F."/>
            <person name="Pallen M.J."/>
        </authorList>
    </citation>
    <scope>NUCLEOTIDE SEQUENCE</scope>
    <source>
        <strain evidence="13">1063</strain>
    </source>
</reference>
<feature type="transmembrane region" description="Helical" evidence="11">
    <location>
        <begin position="341"/>
        <end position="362"/>
    </location>
</feature>
<comment type="caution">
    <text evidence="13">The sequence shown here is derived from an EMBL/GenBank/DDBJ whole genome shotgun (WGS) entry which is preliminary data.</text>
</comment>
<name>A0A9D1HTF7_9FIRM</name>
<keyword evidence="7" id="KW-0862">Zinc</keyword>
<dbReference type="PANTHER" id="PTHR42837">
    <property type="entry name" value="REGULATOR OF SIGMA-E PROTEASE RSEP"/>
    <property type="match status" value="1"/>
</dbReference>
<evidence type="ECO:0000313" key="13">
    <source>
        <dbReference type="EMBL" id="HIU20985.1"/>
    </source>
</evidence>
<reference evidence="13" key="1">
    <citation type="submission" date="2020-10" db="EMBL/GenBank/DDBJ databases">
        <authorList>
            <person name="Gilroy R."/>
        </authorList>
    </citation>
    <scope>NUCLEOTIDE SEQUENCE</scope>
    <source>
        <strain evidence="13">1063</strain>
    </source>
</reference>
<gene>
    <name evidence="13" type="ORF">IAD51_01930</name>
</gene>
<dbReference type="PANTHER" id="PTHR42837:SF2">
    <property type="entry name" value="MEMBRANE METALLOPROTEASE ARASP2, CHLOROPLASTIC-RELATED"/>
    <property type="match status" value="1"/>
</dbReference>
<dbReference type="GO" id="GO:0006508">
    <property type="term" value="P:proteolysis"/>
    <property type="evidence" value="ECO:0007669"/>
    <property type="project" value="UniProtKB-KW"/>
</dbReference>
<keyword evidence="8 11" id="KW-1133">Transmembrane helix</keyword>
<dbReference type="InterPro" id="IPR004387">
    <property type="entry name" value="Pept_M50_Zn"/>
</dbReference>
<dbReference type="EMBL" id="DVMN01000032">
    <property type="protein sequence ID" value="HIU20985.1"/>
    <property type="molecule type" value="Genomic_DNA"/>
</dbReference>
<keyword evidence="6" id="KW-0378">Hydrolase</keyword>
<dbReference type="InterPro" id="IPR008915">
    <property type="entry name" value="Peptidase_M50"/>
</dbReference>
<evidence type="ECO:0000256" key="11">
    <source>
        <dbReference type="SAM" id="Phobius"/>
    </source>
</evidence>
<protein>
    <submittedName>
        <fullName evidence="13">Site-2 protease family protein</fullName>
    </submittedName>
</protein>
<proteinExistence type="inferred from homology"/>
<dbReference type="GO" id="GO:0004222">
    <property type="term" value="F:metalloendopeptidase activity"/>
    <property type="evidence" value="ECO:0007669"/>
    <property type="project" value="InterPro"/>
</dbReference>
<keyword evidence="10 11" id="KW-0472">Membrane</keyword>
<evidence type="ECO:0000256" key="6">
    <source>
        <dbReference type="ARBA" id="ARBA00022801"/>
    </source>
</evidence>
<comment type="similarity">
    <text evidence="3">Belongs to the peptidase M50B family.</text>
</comment>
<dbReference type="Gene3D" id="2.30.42.10">
    <property type="match status" value="1"/>
</dbReference>
<evidence type="ECO:0000256" key="3">
    <source>
        <dbReference type="ARBA" id="ARBA00007931"/>
    </source>
</evidence>
<evidence type="ECO:0000259" key="12">
    <source>
        <dbReference type="Pfam" id="PF02163"/>
    </source>
</evidence>
<evidence type="ECO:0000256" key="7">
    <source>
        <dbReference type="ARBA" id="ARBA00022833"/>
    </source>
</evidence>
<evidence type="ECO:0000256" key="9">
    <source>
        <dbReference type="ARBA" id="ARBA00023049"/>
    </source>
</evidence>
<feature type="transmembrane region" description="Helical" evidence="11">
    <location>
        <begin position="108"/>
        <end position="130"/>
    </location>
</feature>
<comment type="subcellular location">
    <subcellularLocation>
        <location evidence="2">Membrane</location>
        <topology evidence="2">Multi-pass membrane protein</topology>
    </subcellularLocation>
</comment>
<dbReference type="InterPro" id="IPR036034">
    <property type="entry name" value="PDZ_sf"/>
</dbReference>
<feature type="transmembrane region" description="Helical" evidence="11">
    <location>
        <begin position="13"/>
        <end position="33"/>
    </location>
</feature>
<evidence type="ECO:0000256" key="1">
    <source>
        <dbReference type="ARBA" id="ARBA00001947"/>
    </source>
</evidence>
<sequence>MFFSLISATAGEVFTYIGYILLALVALMIMIVVHESGHYLAGKMLGFKIDEFGIGFGPPIIKKTNKKTGELFTLRPFPLGGFCAFHGEDEDGVEDERAFNRQKPWKRLIVLFAGALFNFLSAIFIITIYFTAYGQVLPTVIASYDVNGVENVLRPGDVLLAKDGLQINIMTNDDVTSVFEDVSTGTRFKILRDGKAMTVTVTVGNYELGDEYLDEGESPEKTGVGVVYGVTNAELGFFRSLGRSFGFCFFIVFKILASLGALITGQVGLEAAGGTITVITTIAEVSASGFGAFLYVMAVISANLAVMNLLPIPALDGSRMVFTLIEMIFRKPVPRKVEAVIHAVGLVLLILLAVFLDIFHLVRT</sequence>
<dbReference type="CDD" id="cd06163">
    <property type="entry name" value="S2P-M50_PDZ_RseP-like"/>
    <property type="match status" value="1"/>
</dbReference>
<evidence type="ECO:0000313" key="14">
    <source>
        <dbReference type="Proteomes" id="UP000824088"/>
    </source>
</evidence>
<dbReference type="Proteomes" id="UP000824088">
    <property type="component" value="Unassembled WGS sequence"/>
</dbReference>
<keyword evidence="4 13" id="KW-0645">Protease</keyword>
<organism evidence="13 14">
    <name type="scientific">Candidatus Limadaptatus stercorigallinarum</name>
    <dbReference type="NCBI Taxonomy" id="2840845"/>
    <lineage>
        <taxon>Bacteria</taxon>
        <taxon>Bacillati</taxon>
        <taxon>Bacillota</taxon>
        <taxon>Clostridia</taxon>
        <taxon>Eubacteriales</taxon>
        <taxon>Candidatus Limadaptatus</taxon>
    </lineage>
</organism>
<feature type="domain" description="Peptidase M50" evidence="12">
    <location>
        <begin position="23"/>
        <end position="352"/>
    </location>
</feature>
<evidence type="ECO:0000256" key="10">
    <source>
        <dbReference type="ARBA" id="ARBA00023136"/>
    </source>
</evidence>
<keyword evidence="5 11" id="KW-0812">Transmembrane</keyword>
<evidence type="ECO:0000256" key="4">
    <source>
        <dbReference type="ARBA" id="ARBA00022670"/>
    </source>
</evidence>
<keyword evidence="9" id="KW-0482">Metalloprotease</keyword>
<dbReference type="SUPFAM" id="SSF50156">
    <property type="entry name" value="PDZ domain-like"/>
    <property type="match status" value="1"/>
</dbReference>
<dbReference type="AlphaFoldDB" id="A0A9D1HTF7"/>
<evidence type="ECO:0000256" key="2">
    <source>
        <dbReference type="ARBA" id="ARBA00004141"/>
    </source>
</evidence>
<evidence type="ECO:0000256" key="8">
    <source>
        <dbReference type="ARBA" id="ARBA00022989"/>
    </source>
</evidence>
<comment type="cofactor">
    <cofactor evidence="1">
        <name>Zn(2+)</name>
        <dbReference type="ChEBI" id="CHEBI:29105"/>
    </cofactor>
</comment>